<protein>
    <submittedName>
        <fullName evidence="8">Entericidin A/B family lipoprotein</fullName>
    </submittedName>
</protein>
<evidence type="ECO:0000256" key="2">
    <source>
        <dbReference type="ARBA" id="ARBA00022475"/>
    </source>
</evidence>
<reference evidence="8 9" key="1">
    <citation type="submission" date="2021-06" db="EMBL/GenBank/DDBJ databases">
        <title>Gemonas diversity in paddy soil.</title>
        <authorList>
            <person name="Liu G."/>
        </authorList>
    </citation>
    <scope>NUCLEOTIDE SEQUENCE [LARGE SCALE GENOMIC DNA]</scope>
    <source>
        <strain evidence="8 9">RG2</strain>
    </source>
</reference>
<evidence type="ECO:0000256" key="5">
    <source>
        <dbReference type="ARBA" id="ARBA00023139"/>
    </source>
</evidence>
<evidence type="ECO:0000256" key="4">
    <source>
        <dbReference type="ARBA" id="ARBA00023136"/>
    </source>
</evidence>
<evidence type="ECO:0000313" key="8">
    <source>
        <dbReference type="EMBL" id="QXE90472.1"/>
    </source>
</evidence>
<dbReference type="EMBL" id="CP077683">
    <property type="protein sequence ID" value="QXE90472.1"/>
    <property type="molecule type" value="Genomic_DNA"/>
</dbReference>
<keyword evidence="2" id="KW-1003">Cell membrane</keyword>
<keyword evidence="4" id="KW-0472">Membrane</keyword>
<sequence>MKRKIAAAVILTTLTCILALAGCHTVKGVGEDMQSGGREIEKSSGR</sequence>
<organism evidence="8 9">
    <name type="scientific">Geomonas subterranea</name>
    <dbReference type="NCBI Taxonomy" id="2847989"/>
    <lineage>
        <taxon>Bacteria</taxon>
        <taxon>Pseudomonadati</taxon>
        <taxon>Thermodesulfobacteriota</taxon>
        <taxon>Desulfuromonadia</taxon>
        <taxon>Geobacterales</taxon>
        <taxon>Geobacteraceae</taxon>
        <taxon>Geomonas</taxon>
    </lineage>
</organism>
<evidence type="ECO:0000313" key="9">
    <source>
        <dbReference type="Proteomes" id="UP000683559"/>
    </source>
</evidence>
<comment type="similarity">
    <text evidence="1">Belongs to the EcnA/EcnB lipoprotein family.</text>
</comment>
<dbReference type="InterPro" id="IPR012556">
    <property type="entry name" value="Entericidin"/>
</dbReference>
<name>A0ABX8LEQ4_9BACT</name>
<evidence type="ECO:0000256" key="7">
    <source>
        <dbReference type="SAM" id="SignalP"/>
    </source>
</evidence>
<dbReference type="PROSITE" id="PS51257">
    <property type="entry name" value="PROKAR_LIPOPROTEIN"/>
    <property type="match status" value="1"/>
</dbReference>
<keyword evidence="6 8" id="KW-0449">Lipoprotein</keyword>
<keyword evidence="3 7" id="KW-0732">Signal</keyword>
<dbReference type="Proteomes" id="UP000683559">
    <property type="component" value="Chromosome"/>
</dbReference>
<evidence type="ECO:0000256" key="3">
    <source>
        <dbReference type="ARBA" id="ARBA00022729"/>
    </source>
</evidence>
<evidence type="ECO:0000256" key="6">
    <source>
        <dbReference type="ARBA" id="ARBA00023288"/>
    </source>
</evidence>
<gene>
    <name evidence="8" type="ORF">KP001_19015</name>
</gene>
<dbReference type="RefSeq" id="WP_217287104.1">
    <property type="nucleotide sequence ID" value="NZ_CP077683.1"/>
</dbReference>
<keyword evidence="9" id="KW-1185">Reference proteome</keyword>
<proteinExistence type="inferred from homology"/>
<dbReference type="Pfam" id="PF08085">
    <property type="entry name" value="Entericidin"/>
    <property type="match status" value="1"/>
</dbReference>
<evidence type="ECO:0000256" key="1">
    <source>
        <dbReference type="ARBA" id="ARBA00010296"/>
    </source>
</evidence>
<accession>A0ABX8LEQ4</accession>
<keyword evidence="5" id="KW-0564">Palmitate</keyword>
<feature type="chain" id="PRO_5046327319" evidence="7">
    <location>
        <begin position="22"/>
        <end position="46"/>
    </location>
</feature>
<feature type="signal peptide" evidence="7">
    <location>
        <begin position="1"/>
        <end position="21"/>
    </location>
</feature>